<evidence type="ECO:0000313" key="4">
    <source>
        <dbReference type="Proteomes" id="UP000294743"/>
    </source>
</evidence>
<dbReference type="InterPro" id="IPR003675">
    <property type="entry name" value="Rce1/LyrA-like_dom"/>
</dbReference>
<keyword evidence="3" id="KW-0378">Hydrolase</keyword>
<evidence type="ECO:0000256" key="1">
    <source>
        <dbReference type="SAM" id="Phobius"/>
    </source>
</evidence>
<keyword evidence="3" id="KW-0645">Protease</keyword>
<sequence>MNLEKTNQFKENLLSNKRMLGLLAWYFIGWLFLVPIVVLIILELTHTTSDVNLLFFTYLIGVIVAIKLALPLLKGETKFNAGEAFRTILIGIGLLYLVNIIVGNLISLLTETNTSSNQEGVQTMFNQNMVLQAIATVIFAPILEELVFRGVIFRGLRKYGFIFAAIVSGGMFGLMHVFSSLLEGNLADFTYIILYALLGVIFSKMYEDTHSIYVPIIGHAFYNGLSVLAMFMLR</sequence>
<dbReference type="AlphaFoldDB" id="A0A4R7ZAY4"/>
<feature type="transmembrane region" description="Helical" evidence="1">
    <location>
        <begin position="85"/>
        <end position="109"/>
    </location>
</feature>
<dbReference type="Proteomes" id="UP000294743">
    <property type="component" value="Unassembled WGS sequence"/>
</dbReference>
<feature type="transmembrane region" description="Helical" evidence="1">
    <location>
        <begin position="213"/>
        <end position="233"/>
    </location>
</feature>
<dbReference type="GO" id="GO:0006508">
    <property type="term" value="P:proteolysis"/>
    <property type="evidence" value="ECO:0007669"/>
    <property type="project" value="UniProtKB-KW"/>
</dbReference>
<dbReference type="Pfam" id="PF02517">
    <property type="entry name" value="Rce1-like"/>
    <property type="match status" value="1"/>
</dbReference>
<keyword evidence="1" id="KW-0812">Transmembrane</keyword>
<dbReference type="EMBL" id="SODD01000038">
    <property type="protein sequence ID" value="TDW14599.1"/>
    <property type="molecule type" value="Genomic_DNA"/>
</dbReference>
<dbReference type="InterPro" id="IPR052710">
    <property type="entry name" value="CAAX_protease"/>
</dbReference>
<dbReference type="GO" id="GO:0004175">
    <property type="term" value="F:endopeptidase activity"/>
    <property type="evidence" value="ECO:0007669"/>
    <property type="project" value="UniProtKB-ARBA"/>
</dbReference>
<feature type="transmembrane region" description="Helical" evidence="1">
    <location>
        <begin position="53"/>
        <end position="73"/>
    </location>
</feature>
<feature type="transmembrane region" description="Helical" evidence="1">
    <location>
        <begin position="129"/>
        <end position="147"/>
    </location>
</feature>
<organism evidence="3 4">
    <name type="scientific">Breznakia blatticola</name>
    <dbReference type="NCBI Taxonomy" id="1754012"/>
    <lineage>
        <taxon>Bacteria</taxon>
        <taxon>Bacillati</taxon>
        <taxon>Bacillota</taxon>
        <taxon>Erysipelotrichia</taxon>
        <taxon>Erysipelotrichales</taxon>
        <taxon>Erysipelotrichaceae</taxon>
        <taxon>Breznakia</taxon>
    </lineage>
</organism>
<feature type="transmembrane region" description="Helical" evidence="1">
    <location>
        <begin position="189"/>
        <end position="206"/>
    </location>
</feature>
<keyword evidence="1" id="KW-1133">Transmembrane helix</keyword>
<reference evidence="3 4" key="1">
    <citation type="submission" date="2019-03" db="EMBL/GenBank/DDBJ databases">
        <title>Genomic Encyclopedia of Type Strains, Phase IV (KMG-IV): sequencing the most valuable type-strain genomes for metagenomic binning, comparative biology and taxonomic classification.</title>
        <authorList>
            <person name="Goeker M."/>
        </authorList>
    </citation>
    <scope>NUCLEOTIDE SEQUENCE [LARGE SCALE GENOMIC DNA]</scope>
    <source>
        <strain evidence="3 4">DSM 28867</strain>
    </source>
</reference>
<feature type="domain" description="CAAX prenyl protease 2/Lysostaphin resistance protein A-like" evidence="2">
    <location>
        <begin position="127"/>
        <end position="224"/>
    </location>
</feature>
<dbReference type="PANTHER" id="PTHR36435">
    <property type="entry name" value="SLR1288 PROTEIN"/>
    <property type="match status" value="1"/>
</dbReference>
<gene>
    <name evidence="3" type="ORF">EDD63_13827</name>
</gene>
<evidence type="ECO:0000313" key="3">
    <source>
        <dbReference type="EMBL" id="TDW14599.1"/>
    </source>
</evidence>
<feature type="transmembrane region" description="Helical" evidence="1">
    <location>
        <begin position="159"/>
        <end position="177"/>
    </location>
</feature>
<comment type="caution">
    <text evidence="3">The sequence shown here is derived from an EMBL/GenBank/DDBJ whole genome shotgun (WGS) entry which is preliminary data.</text>
</comment>
<feature type="transmembrane region" description="Helical" evidence="1">
    <location>
        <begin position="20"/>
        <end position="41"/>
    </location>
</feature>
<name>A0A4R7ZAY4_9FIRM</name>
<accession>A0A4R7ZAY4</accession>
<dbReference type="OrthoDB" id="8607342at2"/>
<dbReference type="GO" id="GO:0080120">
    <property type="term" value="P:CAAX-box protein maturation"/>
    <property type="evidence" value="ECO:0007669"/>
    <property type="project" value="UniProtKB-ARBA"/>
</dbReference>
<keyword evidence="4" id="KW-1185">Reference proteome</keyword>
<proteinExistence type="predicted"/>
<protein>
    <submittedName>
        <fullName evidence="3">Membrane protease YdiL (CAAX protease family)</fullName>
    </submittedName>
</protein>
<dbReference type="PANTHER" id="PTHR36435:SF1">
    <property type="entry name" value="CAAX AMINO TERMINAL PROTEASE FAMILY PROTEIN"/>
    <property type="match status" value="1"/>
</dbReference>
<keyword evidence="1" id="KW-0472">Membrane</keyword>
<dbReference type="RefSeq" id="WP_134170696.1">
    <property type="nucleotide sequence ID" value="NZ_SODD01000038.1"/>
</dbReference>
<evidence type="ECO:0000259" key="2">
    <source>
        <dbReference type="Pfam" id="PF02517"/>
    </source>
</evidence>